<dbReference type="Proteomes" id="UP000285575">
    <property type="component" value="Unassembled WGS sequence"/>
</dbReference>
<evidence type="ECO:0000313" key="2">
    <source>
        <dbReference type="EMBL" id="RVU47237.1"/>
    </source>
</evidence>
<protein>
    <submittedName>
        <fullName evidence="2">Alpha/beta fold hydrolase</fullName>
    </submittedName>
</protein>
<proteinExistence type="predicted"/>
<feature type="domain" description="AB hydrolase-1" evidence="1">
    <location>
        <begin position="46"/>
        <end position="290"/>
    </location>
</feature>
<keyword evidence="3" id="KW-1185">Reference proteome</keyword>
<dbReference type="PANTHER" id="PTHR46438:SF11">
    <property type="entry name" value="LIPASE-RELATED"/>
    <property type="match status" value="1"/>
</dbReference>
<dbReference type="AlphaFoldDB" id="A0A437RKE1"/>
<dbReference type="EMBL" id="SACR01000002">
    <property type="protein sequence ID" value="RVU47237.1"/>
    <property type="molecule type" value="Genomic_DNA"/>
</dbReference>
<dbReference type="InterPro" id="IPR000073">
    <property type="entry name" value="AB_hydrolase_1"/>
</dbReference>
<dbReference type="SUPFAM" id="SSF53474">
    <property type="entry name" value="alpha/beta-Hydrolases"/>
    <property type="match status" value="1"/>
</dbReference>
<comment type="caution">
    <text evidence="2">The sequence shown here is derived from an EMBL/GenBank/DDBJ whole genome shotgun (WGS) entry which is preliminary data.</text>
</comment>
<dbReference type="InterPro" id="IPR017497">
    <property type="entry name" value="BchO"/>
</dbReference>
<name>A0A437RKE1_9BURK</name>
<dbReference type="PANTHER" id="PTHR46438">
    <property type="entry name" value="ALPHA/BETA-HYDROLASES SUPERFAMILY PROTEIN"/>
    <property type="match status" value="1"/>
</dbReference>
<dbReference type="Pfam" id="PF12697">
    <property type="entry name" value="Abhydrolase_6"/>
    <property type="match status" value="1"/>
</dbReference>
<evidence type="ECO:0000259" key="1">
    <source>
        <dbReference type="Pfam" id="PF12697"/>
    </source>
</evidence>
<dbReference type="GO" id="GO:0016787">
    <property type="term" value="F:hydrolase activity"/>
    <property type="evidence" value="ECO:0007669"/>
    <property type="project" value="UniProtKB-KW"/>
</dbReference>
<organism evidence="2 3">
    <name type="scientific">Rubrivivax rivuli</name>
    <dbReference type="NCBI Taxonomy" id="1862385"/>
    <lineage>
        <taxon>Bacteria</taxon>
        <taxon>Pseudomonadati</taxon>
        <taxon>Pseudomonadota</taxon>
        <taxon>Betaproteobacteria</taxon>
        <taxon>Burkholderiales</taxon>
        <taxon>Sphaerotilaceae</taxon>
        <taxon>Rubrivivax</taxon>
    </lineage>
</organism>
<accession>A0A437RKE1</accession>
<sequence>MPGALLWGDDGAHWPHRTHSQFLQVSGQHWHVQSWPPPRPGAPTWLLLHGTGASTHSWRGLAPLLAPHVGLVAPDLPGHGFSGPAPIGRAGMEGMAQAVRMLLRELGQAPAATVGHSAGAAIAVRWRLREDAGSSPAPAHTLFGLNAALLPLQGLAGTLFSPAAKLLALNPLAPHFFSWHATQGRMLARLLGSTGSTLDAEGAALYRRLIESPAHVAGALAMMAQWDLPALARDLPALRTMLHMVVGEADGTIPPGDAARVQRLQPSAQVHRLPGLGHLAHEEAPARLAALLLRLGGLQAPGAASPHPAPGGP</sequence>
<evidence type="ECO:0000313" key="3">
    <source>
        <dbReference type="Proteomes" id="UP000285575"/>
    </source>
</evidence>
<reference evidence="2 3" key="1">
    <citation type="submission" date="2019-01" db="EMBL/GenBank/DDBJ databases">
        <authorList>
            <person name="Chen W.-M."/>
        </authorList>
    </citation>
    <scope>NUCLEOTIDE SEQUENCE [LARGE SCALE GENOMIC DNA]</scope>
    <source>
        <strain evidence="2 3">KYPY4</strain>
    </source>
</reference>
<dbReference type="NCBIfam" id="TIGR03056">
    <property type="entry name" value="bchO_mg_che_rel"/>
    <property type="match status" value="1"/>
</dbReference>
<gene>
    <name evidence="2" type="ORF">EOE66_05635</name>
</gene>
<keyword evidence="2" id="KW-0378">Hydrolase</keyword>
<dbReference type="OrthoDB" id="8562572at2"/>
<dbReference type="InterPro" id="IPR029058">
    <property type="entry name" value="AB_hydrolase_fold"/>
</dbReference>
<dbReference type="Gene3D" id="3.40.50.1820">
    <property type="entry name" value="alpha/beta hydrolase"/>
    <property type="match status" value="1"/>
</dbReference>
<dbReference type="RefSeq" id="WP_128227704.1">
    <property type="nucleotide sequence ID" value="NZ_SACR01000002.1"/>
</dbReference>